<protein>
    <submittedName>
        <fullName evidence="1">Uncharacterized protein</fullName>
    </submittedName>
</protein>
<dbReference type="EMBL" id="JABWQP010000013">
    <property type="protein sequence ID" value="MBC3344092.1"/>
    <property type="molecule type" value="Genomic_DNA"/>
</dbReference>
<comment type="caution">
    <text evidence="1">The sequence shown here is derived from an EMBL/GenBank/DDBJ whole genome shotgun (WGS) entry which is preliminary data.</text>
</comment>
<dbReference type="Proteomes" id="UP000648816">
    <property type="component" value="Unassembled WGS sequence"/>
</dbReference>
<proteinExistence type="predicted"/>
<reference evidence="1" key="2">
    <citation type="submission" date="2020-07" db="EMBL/GenBank/DDBJ databases">
        <authorList>
            <person name="Lood C."/>
            <person name="Girard L."/>
        </authorList>
    </citation>
    <scope>NUCLEOTIDE SEQUENCE</scope>
    <source>
        <strain evidence="1">SWRI153</strain>
    </source>
</reference>
<dbReference type="RefSeq" id="WP_186533642.1">
    <property type="nucleotide sequence ID" value="NZ_JABWQP020000012.1"/>
</dbReference>
<sequence length="292" mass="33492">MITLACELSAAQRRVLDRYTVLLGSLVPLHDKVSMVFERRRRSGHGLSWIAYDSRLNQAVFDERYLKALWERIESVRKPTRILVEELAKFAQESLELTLRTSRNHPLDQVAVGVFSLSRSAIWNSRPPTSVRQMVHGLGSLFFDLGGHYDPIKFKLLGMQEFSFGLHAIFTRAMGFPSCNCHQQPSAGQELFKETGTTPVWDITYSSSDPVIKAREYESDVTKLFKDFVLLSTQMSVFAEEMKRRTDDARSDLLETTDMSTLGRLNFKLGIVREGVEELLRMLDHLEAWLRK</sequence>
<keyword evidence="3" id="KW-1185">Reference proteome</keyword>
<gene>
    <name evidence="2" type="ORF">HU727_020845</name>
    <name evidence="1" type="ORF">HU727_20860</name>
</gene>
<evidence type="ECO:0000313" key="1">
    <source>
        <dbReference type="EMBL" id="MBC3344092.1"/>
    </source>
</evidence>
<organism evidence="1">
    <name type="scientific">Pseudomonas khorasanensis</name>
    <dbReference type="NCBI Taxonomy" id="2745508"/>
    <lineage>
        <taxon>Bacteria</taxon>
        <taxon>Pseudomonadati</taxon>
        <taxon>Pseudomonadota</taxon>
        <taxon>Gammaproteobacteria</taxon>
        <taxon>Pseudomonadales</taxon>
        <taxon>Pseudomonadaceae</taxon>
        <taxon>Pseudomonas</taxon>
    </lineage>
</organism>
<dbReference type="AlphaFoldDB" id="A0A923JGM0"/>
<reference evidence="1 3" key="1">
    <citation type="journal article" date="2020" name="Microorganisms">
        <title>Reliable Identification of Environmental Pseudomonas Isolates Using the rpoD Gene.</title>
        <authorList>
            <consortium name="The Broad Institute Genome Sequencing Platform"/>
            <person name="Girard L."/>
            <person name="Lood C."/>
            <person name="Rokni-Zadeh H."/>
            <person name="van Noort V."/>
            <person name="Lavigne R."/>
            <person name="De Mot R."/>
        </authorList>
    </citation>
    <scope>NUCLEOTIDE SEQUENCE</scope>
    <source>
        <strain evidence="1 3">SWRI153</strain>
    </source>
</reference>
<evidence type="ECO:0000313" key="2">
    <source>
        <dbReference type="EMBL" id="MBV4488040.1"/>
    </source>
</evidence>
<evidence type="ECO:0000313" key="3">
    <source>
        <dbReference type="Proteomes" id="UP000648816"/>
    </source>
</evidence>
<reference evidence="2" key="3">
    <citation type="submission" date="2021-06" db="EMBL/GenBank/DDBJ databases">
        <title>Updating the genus Pseudomonas: Description of 43 new species and partition of the Pseudomonas putida group.</title>
        <authorList>
            <person name="Girard L."/>
            <person name="Lood C."/>
            <person name="Vandamme P."/>
            <person name="Rokni-Zadeh H."/>
            <person name="Van Noort V."/>
            <person name="Hofte M."/>
            <person name="Lavigne R."/>
            <person name="De Mot R."/>
        </authorList>
    </citation>
    <scope>NUCLEOTIDE SEQUENCE</scope>
    <source>
        <strain evidence="2">SWRI153</strain>
    </source>
</reference>
<dbReference type="EMBL" id="JABWQP020000012">
    <property type="protein sequence ID" value="MBV4488040.1"/>
    <property type="molecule type" value="Genomic_DNA"/>
</dbReference>
<name>A0A923JGM0_9PSED</name>
<accession>A0A923JGM0</accession>